<keyword evidence="1" id="KW-0723">Serine/threonine-protein kinase</keyword>
<evidence type="ECO:0000313" key="1">
    <source>
        <dbReference type="EMBL" id="PPV13008.1"/>
    </source>
</evidence>
<dbReference type="Gene3D" id="1.10.510.10">
    <property type="entry name" value="Transferase(Phosphotransferase) domain 1"/>
    <property type="match status" value="1"/>
</dbReference>
<dbReference type="InterPro" id="IPR011009">
    <property type="entry name" value="Kinase-like_dom_sf"/>
</dbReference>
<accession>A0A2S7F7H4</accession>
<name>A0A2S7F7H4_CLOBU</name>
<dbReference type="EMBL" id="LRDH01000129">
    <property type="protein sequence ID" value="PPV13008.1"/>
    <property type="molecule type" value="Genomic_DNA"/>
</dbReference>
<keyword evidence="1" id="KW-0808">Transferase</keyword>
<evidence type="ECO:0000313" key="2">
    <source>
        <dbReference type="Proteomes" id="UP000238081"/>
    </source>
</evidence>
<protein>
    <submittedName>
        <fullName evidence="1">Serine/threonine protein kinase</fullName>
    </submittedName>
</protein>
<dbReference type="SUPFAM" id="SSF56112">
    <property type="entry name" value="Protein kinase-like (PK-like)"/>
    <property type="match status" value="1"/>
</dbReference>
<dbReference type="GO" id="GO:0004674">
    <property type="term" value="F:protein serine/threonine kinase activity"/>
    <property type="evidence" value="ECO:0007669"/>
    <property type="project" value="UniProtKB-KW"/>
</dbReference>
<gene>
    <name evidence="1" type="ORF">AWN73_04420</name>
</gene>
<sequence length="194" mass="23024">MRYILDIKECEFLGKGHEGSVYLTPEGYALKIFFKKKKAKEEVSILELVKTSKFFPKVIFIAGNMILREYVDGVTLFEHLKKNGISYKLSCEIIDLIEDFKKMKFKRLNIRNAHIFVDKNENIKVIDPRKIFTKNTPYPKDIIKILVHLNIFDDFLKNVAQYRPDLLQYYVDAYNYYVYMSKKSMHIDMHAEIC</sequence>
<dbReference type="AlphaFoldDB" id="A0A2S7F7H4"/>
<keyword evidence="1" id="KW-0418">Kinase</keyword>
<dbReference type="Proteomes" id="UP000238081">
    <property type="component" value="Unassembled WGS sequence"/>
</dbReference>
<organism evidence="1 2">
    <name type="scientific">Clostridium butyricum</name>
    <dbReference type="NCBI Taxonomy" id="1492"/>
    <lineage>
        <taxon>Bacteria</taxon>
        <taxon>Bacillati</taxon>
        <taxon>Bacillota</taxon>
        <taxon>Clostridia</taxon>
        <taxon>Eubacteriales</taxon>
        <taxon>Clostridiaceae</taxon>
        <taxon>Clostridium</taxon>
    </lineage>
</organism>
<comment type="caution">
    <text evidence="1">The sequence shown here is derived from an EMBL/GenBank/DDBJ whole genome shotgun (WGS) entry which is preliminary data.</text>
</comment>
<dbReference type="RefSeq" id="WP_027636032.1">
    <property type="nucleotide sequence ID" value="NZ_CAVLFH010000001.1"/>
</dbReference>
<reference evidence="1 2" key="1">
    <citation type="submission" date="2016-01" db="EMBL/GenBank/DDBJ databases">
        <title>Characterization of the Clostridium difficile lineages that are prevalent in Hong Kong and China.</title>
        <authorList>
            <person name="Kwok J.S.-L."/>
            <person name="Lam W.-Y."/>
            <person name="Ip M."/>
            <person name="Chan T.-F."/>
            <person name="Hawkey P.M."/>
            <person name="Tsui S.K.-W."/>
        </authorList>
    </citation>
    <scope>NUCLEOTIDE SEQUENCE [LARGE SCALE GENOMIC DNA]</scope>
    <source>
        <strain evidence="1 2">300064</strain>
    </source>
</reference>
<proteinExistence type="predicted"/>